<evidence type="ECO:0000256" key="1">
    <source>
        <dbReference type="SAM" id="SignalP"/>
    </source>
</evidence>
<dbReference type="AlphaFoldDB" id="A0A131XNI1"/>
<sequence>MSVKCLILCALLAIAFISDTMVSSTSVACERGLMTFCFEFQRKASNCSCVDKEPQCKASKHKCPGGKKPRKCSGGHRLCLCYCLVQVRSGDDGYGSQGEPYVSTSASTWKRNTRDFA</sequence>
<organism evidence="2">
    <name type="scientific">Hyalomma excavatum</name>
    <dbReference type="NCBI Taxonomy" id="257692"/>
    <lineage>
        <taxon>Eukaryota</taxon>
        <taxon>Metazoa</taxon>
        <taxon>Ecdysozoa</taxon>
        <taxon>Arthropoda</taxon>
        <taxon>Chelicerata</taxon>
        <taxon>Arachnida</taxon>
        <taxon>Acari</taxon>
        <taxon>Parasitiformes</taxon>
        <taxon>Ixodida</taxon>
        <taxon>Ixodoidea</taxon>
        <taxon>Ixodidae</taxon>
        <taxon>Hyalomminae</taxon>
        <taxon>Hyalomma</taxon>
    </lineage>
</organism>
<dbReference type="EMBL" id="GEFH01000931">
    <property type="protein sequence ID" value="JAP67650.1"/>
    <property type="molecule type" value="mRNA"/>
</dbReference>
<keyword evidence="1" id="KW-0732">Signal</keyword>
<accession>A0A131XNI1</accession>
<evidence type="ECO:0000313" key="2">
    <source>
        <dbReference type="EMBL" id="JAP67650.1"/>
    </source>
</evidence>
<feature type="signal peptide" evidence="1">
    <location>
        <begin position="1"/>
        <end position="24"/>
    </location>
</feature>
<protein>
    <submittedName>
        <fullName evidence="2">Putative secreted peptide</fullName>
    </submittedName>
</protein>
<proteinExistence type="evidence at transcript level"/>
<feature type="chain" id="PRO_5007283951" evidence="1">
    <location>
        <begin position="25"/>
        <end position="117"/>
    </location>
</feature>
<reference evidence="2" key="1">
    <citation type="journal article" date="2017" name="Ticks Tick Borne Dis.">
        <title>An insight into the sialome of Hyalomma excavatum.</title>
        <authorList>
            <person name="Ribeiro J.M."/>
            <person name="Slovak M."/>
            <person name="Francischetti I.M."/>
        </authorList>
    </citation>
    <scope>NUCLEOTIDE SEQUENCE</scope>
    <source>
        <strain evidence="2">Samish</strain>
        <tissue evidence="2">Salivary glands</tissue>
    </source>
</reference>
<name>A0A131XNI1_9ACAR</name>